<gene>
    <name evidence="3" type="ORF">LTR25_001015</name>
</gene>
<feature type="region of interest" description="Disordered" evidence="2">
    <location>
        <begin position="382"/>
        <end position="474"/>
    </location>
</feature>
<proteinExistence type="predicted"/>
<sequence length="474" mass="50827">MDGQSDMCGGRVAPDAPALDCLIGHKDISSSHPALSNKASSLALVAQSALDLSNSSSATGNNSIPYSSSSSFATSNNTSGDGGSDHPSQPPQPPRQVYARSTASGDRCARCILHKKKCDGVRPVCGYCASSRDHKYDCEYPPGNPSRRQLQDMRRQQGDAASGAGGQQTGNSNNSTNTPATTAPPSTNTQPGRFPLFVSEPRYHLSRIRQAHIAADAARQQAGNNTNHTSARAPRAYPPAGATIHPLALHARQPIPLMANRQQQHNMPPQTQVMQGMMNPQGQGVGLQGQLGHLGQPAIFQASQAHRLMPPPMFMSTNVVEIARQEPRLLPDGTLTFQPAMDSAMAMTATPTATTNMTNSMGGQYPARFPDMNWGPHDVYLSDGSLNTNPPHGDGTSETLIGQLDAPVRHVVRAVEQGERGESEDEEVASSSGDEEDEVDVDEEEDEEMLDNDEDDVDQDEHEESDEDMLDDDE</sequence>
<reference evidence="3 4" key="1">
    <citation type="submission" date="2023-06" db="EMBL/GenBank/DDBJ databases">
        <title>Black Yeasts Isolated from many extreme environments.</title>
        <authorList>
            <person name="Coleine C."/>
            <person name="Stajich J.E."/>
            <person name="Selbmann L."/>
        </authorList>
    </citation>
    <scope>NUCLEOTIDE SEQUENCE [LARGE SCALE GENOMIC DNA]</scope>
    <source>
        <strain evidence="3 4">CCFEE 5887</strain>
    </source>
</reference>
<keyword evidence="1" id="KW-0539">Nucleus</keyword>
<dbReference type="AlphaFoldDB" id="A0AAV9QJF3"/>
<feature type="compositionally biased region" description="Low complexity" evidence="2">
    <location>
        <begin position="53"/>
        <end position="79"/>
    </location>
</feature>
<keyword evidence="4" id="KW-1185">Reference proteome</keyword>
<dbReference type="InterPro" id="IPR036864">
    <property type="entry name" value="Zn2-C6_fun-type_DNA-bd_sf"/>
</dbReference>
<dbReference type="GO" id="GO:0000981">
    <property type="term" value="F:DNA-binding transcription factor activity, RNA polymerase II-specific"/>
    <property type="evidence" value="ECO:0007669"/>
    <property type="project" value="InterPro"/>
</dbReference>
<feature type="region of interest" description="Disordered" evidence="2">
    <location>
        <begin position="215"/>
        <end position="238"/>
    </location>
</feature>
<evidence type="ECO:0008006" key="5">
    <source>
        <dbReference type="Google" id="ProtNLM"/>
    </source>
</evidence>
<dbReference type="CDD" id="cd00067">
    <property type="entry name" value="GAL4"/>
    <property type="match status" value="1"/>
</dbReference>
<feature type="region of interest" description="Disordered" evidence="2">
    <location>
        <begin position="53"/>
        <end position="101"/>
    </location>
</feature>
<evidence type="ECO:0000256" key="1">
    <source>
        <dbReference type="ARBA" id="ARBA00023242"/>
    </source>
</evidence>
<name>A0AAV9QJF3_9PEZI</name>
<accession>A0AAV9QJF3</accession>
<feature type="compositionally biased region" description="Polar residues" evidence="2">
    <location>
        <begin position="384"/>
        <end position="400"/>
    </location>
</feature>
<dbReference type="Proteomes" id="UP001345827">
    <property type="component" value="Unassembled WGS sequence"/>
</dbReference>
<evidence type="ECO:0000313" key="4">
    <source>
        <dbReference type="Proteomes" id="UP001345827"/>
    </source>
</evidence>
<evidence type="ECO:0000256" key="2">
    <source>
        <dbReference type="SAM" id="MobiDB-lite"/>
    </source>
</evidence>
<dbReference type="EMBL" id="JAXLQG010000002">
    <property type="protein sequence ID" value="KAK5543402.1"/>
    <property type="molecule type" value="Genomic_DNA"/>
</dbReference>
<protein>
    <recommendedName>
        <fullName evidence="5">Zn(2)-C6 fungal-type domain-containing protein</fullName>
    </recommendedName>
</protein>
<evidence type="ECO:0000313" key="3">
    <source>
        <dbReference type="EMBL" id="KAK5543402.1"/>
    </source>
</evidence>
<feature type="region of interest" description="Disordered" evidence="2">
    <location>
        <begin position="136"/>
        <end position="196"/>
    </location>
</feature>
<feature type="compositionally biased region" description="Acidic residues" evidence="2">
    <location>
        <begin position="422"/>
        <end position="474"/>
    </location>
</feature>
<dbReference type="GO" id="GO:0008270">
    <property type="term" value="F:zinc ion binding"/>
    <property type="evidence" value="ECO:0007669"/>
    <property type="project" value="InterPro"/>
</dbReference>
<dbReference type="Gene3D" id="4.10.240.10">
    <property type="entry name" value="Zn(2)-C6 fungal-type DNA-binding domain"/>
    <property type="match status" value="1"/>
</dbReference>
<feature type="compositionally biased region" description="Low complexity" evidence="2">
    <location>
        <begin position="169"/>
        <end position="191"/>
    </location>
</feature>
<comment type="caution">
    <text evidence="3">The sequence shown here is derived from an EMBL/GenBank/DDBJ whole genome shotgun (WGS) entry which is preliminary data.</text>
</comment>
<dbReference type="InterPro" id="IPR001138">
    <property type="entry name" value="Zn2Cys6_DnaBD"/>
</dbReference>
<organism evidence="3 4">
    <name type="scientific">Vermiconidia calcicola</name>
    <dbReference type="NCBI Taxonomy" id="1690605"/>
    <lineage>
        <taxon>Eukaryota</taxon>
        <taxon>Fungi</taxon>
        <taxon>Dikarya</taxon>
        <taxon>Ascomycota</taxon>
        <taxon>Pezizomycotina</taxon>
        <taxon>Dothideomycetes</taxon>
        <taxon>Dothideomycetidae</taxon>
        <taxon>Mycosphaerellales</taxon>
        <taxon>Extremaceae</taxon>
        <taxon>Vermiconidia</taxon>
    </lineage>
</organism>